<dbReference type="CDD" id="cd01991">
    <property type="entry name" value="Asn_synthase_B_C"/>
    <property type="match status" value="1"/>
</dbReference>
<evidence type="ECO:0000256" key="2">
    <source>
        <dbReference type="ARBA" id="ARBA00005752"/>
    </source>
</evidence>
<reference evidence="11 12" key="1">
    <citation type="submission" date="2017-02" db="EMBL/GenBank/DDBJ databases">
        <authorList>
            <person name="Peterson S.W."/>
        </authorList>
    </citation>
    <scope>NUCLEOTIDE SEQUENCE [LARGE SCALE GENOMIC DNA]</scope>
    <source>
        <strain evidence="11 12">DSM 22323</strain>
    </source>
</reference>
<evidence type="ECO:0000256" key="1">
    <source>
        <dbReference type="ARBA" id="ARBA00005187"/>
    </source>
</evidence>
<dbReference type="Pfam" id="PF13537">
    <property type="entry name" value="GATase_7"/>
    <property type="match status" value="1"/>
</dbReference>
<dbReference type="PIRSF" id="PIRSF001589">
    <property type="entry name" value="Asn_synthetase_glu-h"/>
    <property type="match status" value="1"/>
</dbReference>
<organism evidence="11 12">
    <name type="scientific">Soonwooa buanensis</name>
    <dbReference type="NCBI Taxonomy" id="619805"/>
    <lineage>
        <taxon>Bacteria</taxon>
        <taxon>Pseudomonadati</taxon>
        <taxon>Bacteroidota</taxon>
        <taxon>Flavobacteriia</taxon>
        <taxon>Flavobacteriales</taxon>
        <taxon>Weeksellaceae</taxon>
        <taxon>Chryseobacterium group</taxon>
        <taxon>Soonwooa</taxon>
    </lineage>
</organism>
<proteinExistence type="inferred from homology"/>
<comment type="similarity">
    <text evidence="2">Belongs to the asparagine synthetase family.</text>
</comment>
<dbReference type="InterPro" id="IPR051786">
    <property type="entry name" value="ASN_synthetase/amidase"/>
</dbReference>
<dbReference type="InterPro" id="IPR017932">
    <property type="entry name" value="GATase_2_dom"/>
</dbReference>
<dbReference type="STRING" id="619805.SAMN05660477_01342"/>
<dbReference type="OrthoDB" id="9763290at2"/>
<evidence type="ECO:0000256" key="6">
    <source>
        <dbReference type="ARBA" id="ARBA00022962"/>
    </source>
</evidence>
<evidence type="ECO:0000256" key="4">
    <source>
        <dbReference type="ARBA" id="ARBA00022741"/>
    </source>
</evidence>
<dbReference type="CDD" id="cd00712">
    <property type="entry name" value="AsnB"/>
    <property type="match status" value="1"/>
</dbReference>
<dbReference type="GO" id="GO:0004066">
    <property type="term" value="F:asparagine synthase (glutamine-hydrolyzing) activity"/>
    <property type="evidence" value="ECO:0007669"/>
    <property type="project" value="UniProtKB-EC"/>
</dbReference>
<evidence type="ECO:0000256" key="9">
    <source>
        <dbReference type="PIRSR" id="PIRSR001589-2"/>
    </source>
</evidence>
<accession>A0A1T5EEC7</accession>
<keyword evidence="6 8" id="KW-0315">Glutamine amidotransferase</keyword>
<sequence length="634" mass="73370">MCGITGYFSINKKLSSKNILEMNKAITHRGPDDEGFWLGDLNNGNFFSGTDSISEIKSKQPLLTAVENSNIAVGFRRLSILDLSEKGHQPMSTSDGKCIINFNGEIYNFKKIRVELENLGYQFLSQTDTEVILNGYLHWKEAIFEKLDGMFAISIIDLESKKLLLARDRMGLKPLFYSLKKDENIIWASEIKAILKADWIKPEINWRGIYTNFLFQTTLAPDTCFEGIYSLKPAHWLSINLENFETKIQSFWKLPNIKSTNISLEEAQKQVDQLLAESVDEQLFADVPVASMMSGGIDSTLITAKSKAFHNDITAFTISYKFSDQEVENASLVAKTLDIPHLIKKVDDEEVLNNLKENIQHFEEPYCSLEVLINATQFANKKGYKVVLSGNGADELFGGYEHSLKLGKWQKLKKFNFVKNFIFTNDKFSRKVKNYFSQDSMFDFFRQSQSGMRPAEAMSLFSNEIKSKNNFNLNEFHLTDKENYEGLFEYDIAYSLSSHHVFRDDLSAMKYGIEFRYPYLSNKLIDYVSQLPTNIRYNGIINKPLLRKVAQNFLPKEVLEMPKKGFSFPLAYFIQSNDKAKNFVSDNLKNLKKRGFFKSEIIDKWQQEAQEPMDYVRLWQLVTFELWYQKYFEN</sequence>
<evidence type="ECO:0000256" key="7">
    <source>
        <dbReference type="ARBA" id="ARBA00048741"/>
    </source>
</evidence>
<dbReference type="PROSITE" id="PS51278">
    <property type="entry name" value="GATASE_TYPE_2"/>
    <property type="match status" value="1"/>
</dbReference>
<feature type="binding site" evidence="9">
    <location>
        <position position="128"/>
    </location>
    <ligand>
        <name>L-glutamine</name>
        <dbReference type="ChEBI" id="CHEBI:58359"/>
    </ligand>
</feature>
<comment type="pathway">
    <text evidence="1">Amino-acid biosynthesis; L-asparagine biosynthesis; L-asparagine from L-aspartate (L-Gln route): step 1/1.</text>
</comment>
<dbReference type="InterPro" id="IPR033738">
    <property type="entry name" value="AsnB_N"/>
</dbReference>
<dbReference type="PANTHER" id="PTHR43284">
    <property type="entry name" value="ASPARAGINE SYNTHETASE (GLUTAMINE-HYDROLYZING)"/>
    <property type="match status" value="1"/>
</dbReference>
<name>A0A1T5EEC7_9FLAO</name>
<dbReference type="InterPro" id="IPR014729">
    <property type="entry name" value="Rossmann-like_a/b/a_fold"/>
</dbReference>
<dbReference type="InterPro" id="IPR029055">
    <property type="entry name" value="Ntn_hydrolases_N"/>
</dbReference>
<dbReference type="EC" id="6.3.5.4" evidence="3"/>
<dbReference type="SUPFAM" id="SSF52402">
    <property type="entry name" value="Adenine nucleotide alpha hydrolases-like"/>
    <property type="match status" value="1"/>
</dbReference>
<feature type="binding site" evidence="9">
    <location>
        <begin position="389"/>
        <end position="390"/>
    </location>
    <ligand>
        <name>ATP</name>
        <dbReference type="ChEBI" id="CHEBI:30616"/>
    </ligand>
</feature>
<feature type="domain" description="Glutamine amidotransferase type-2" evidence="10">
    <location>
        <begin position="2"/>
        <end position="242"/>
    </location>
</feature>
<evidence type="ECO:0000256" key="3">
    <source>
        <dbReference type="ARBA" id="ARBA00012737"/>
    </source>
</evidence>
<dbReference type="GO" id="GO:0005524">
    <property type="term" value="F:ATP binding"/>
    <property type="evidence" value="ECO:0007669"/>
    <property type="project" value="UniProtKB-KW"/>
</dbReference>
<keyword evidence="8" id="KW-0028">Amino-acid biosynthesis</keyword>
<keyword evidence="12" id="KW-1185">Reference proteome</keyword>
<feature type="active site" description="For GATase activity" evidence="8">
    <location>
        <position position="2"/>
    </location>
</feature>
<dbReference type="NCBIfam" id="TIGR01536">
    <property type="entry name" value="asn_synth_AEB"/>
    <property type="match status" value="1"/>
</dbReference>
<dbReference type="GO" id="GO:0005829">
    <property type="term" value="C:cytosol"/>
    <property type="evidence" value="ECO:0007669"/>
    <property type="project" value="TreeGrafter"/>
</dbReference>
<dbReference type="InterPro" id="IPR006426">
    <property type="entry name" value="Asn_synth_AEB"/>
</dbReference>
<evidence type="ECO:0000313" key="12">
    <source>
        <dbReference type="Proteomes" id="UP000191112"/>
    </source>
</evidence>
<feature type="binding site" evidence="9">
    <location>
        <position position="318"/>
    </location>
    <ligand>
        <name>ATP</name>
        <dbReference type="ChEBI" id="CHEBI:30616"/>
    </ligand>
</feature>
<protein>
    <recommendedName>
        <fullName evidence="3">asparagine synthase (glutamine-hydrolyzing)</fullName>
        <ecNumber evidence="3">6.3.5.4</ecNumber>
    </recommendedName>
</protein>
<dbReference type="PANTHER" id="PTHR43284:SF1">
    <property type="entry name" value="ASPARAGINE SYNTHETASE"/>
    <property type="match status" value="1"/>
</dbReference>
<dbReference type="AlphaFoldDB" id="A0A1T5EEC7"/>
<evidence type="ECO:0000256" key="5">
    <source>
        <dbReference type="ARBA" id="ARBA00022840"/>
    </source>
</evidence>
<dbReference type="Proteomes" id="UP000191112">
    <property type="component" value="Unassembled WGS sequence"/>
</dbReference>
<dbReference type="GO" id="GO:0006529">
    <property type="term" value="P:asparagine biosynthetic process"/>
    <property type="evidence" value="ECO:0007669"/>
    <property type="project" value="UniProtKB-KW"/>
</dbReference>
<keyword evidence="5 9" id="KW-0067">ATP-binding</keyword>
<dbReference type="InterPro" id="IPR001962">
    <property type="entry name" value="Asn_synthase"/>
</dbReference>
<evidence type="ECO:0000313" key="11">
    <source>
        <dbReference type="EMBL" id="SKB82301.1"/>
    </source>
</evidence>
<dbReference type="Gene3D" id="3.40.50.620">
    <property type="entry name" value="HUPs"/>
    <property type="match status" value="1"/>
</dbReference>
<keyword evidence="4 9" id="KW-0547">Nucleotide-binding</keyword>
<gene>
    <name evidence="11" type="ORF">SAMN05660477_01342</name>
</gene>
<dbReference type="RefSeq" id="WP_079666599.1">
    <property type="nucleotide sequence ID" value="NZ_FUYZ01000003.1"/>
</dbReference>
<evidence type="ECO:0000256" key="8">
    <source>
        <dbReference type="PIRSR" id="PIRSR001589-1"/>
    </source>
</evidence>
<dbReference type="EMBL" id="FUYZ01000003">
    <property type="protein sequence ID" value="SKB82301.1"/>
    <property type="molecule type" value="Genomic_DNA"/>
</dbReference>
<keyword evidence="8" id="KW-0061">Asparagine biosynthesis</keyword>
<dbReference type="SUPFAM" id="SSF56235">
    <property type="entry name" value="N-terminal nucleophile aminohydrolases (Ntn hydrolases)"/>
    <property type="match status" value="1"/>
</dbReference>
<evidence type="ECO:0000259" key="10">
    <source>
        <dbReference type="PROSITE" id="PS51278"/>
    </source>
</evidence>
<comment type="catalytic activity">
    <reaction evidence="7">
        <text>L-aspartate + L-glutamine + ATP + H2O = L-asparagine + L-glutamate + AMP + diphosphate + H(+)</text>
        <dbReference type="Rhea" id="RHEA:12228"/>
        <dbReference type="ChEBI" id="CHEBI:15377"/>
        <dbReference type="ChEBI" id="CHEBI:15378"/>
        <dbReference type="ChEBI" id="CHEBI:29985"/>
        <dbReference type="ChEBI" id="CHEBI:29991"/>
        <dbReference type="ChEBI" id="CHEBI:30616"/>
        <dbReference type="ChEBI" id="CHEBI:33019"/>
        <dbReference type="ChEBI" id="CHEBI:58048"/>
        <dbReference type="ChEBI" id="CHEBI:58359"/>
        <dbReference type="ChEBI" id="CHEBI:456215"/>
        <dbReference type="EC" id="6.3.5.4"/>
    </reaction>
</comment>
<dbReference type="Gene3D" id="3.60.20.10">
    <property type="entry name" value="Glutamine Phosphoribosylpyrophosphate, subunit 1, domain 1"/>
    <property type="match status" value="1"/>
</dbReference>
<dbReference type="Pfam" id="PF00733">
    <property type="entry name" value="Asn_synthase"/>
    <property type="match status" value="1"/>
</dbReference>